<feature type="coiled-coil region" evidence="1">
    <location>
        <begin position="423"/>
        <end position="454"/>
    </location>
</feature>
<dbReference type="AlphaFoldDB" id="A0A0V0TXG7"/>
<evidence type="ECO:0000313" key="4">
    <source>
        <dbReference type="Proteomes" id="UP000055048"/>
    </source>
</evidence>
<dbReference type="EMBL" id="JYDJ01000112">
    <property type="protein sequence ID" value="KRX43706.1"/>
    <property type="molecule type" value="Genomic_DNA"/>
</dbReference>
<keyword evidence="4" id="KW-1185">Reference proteome</keyword>
<feature type="compositionally biased region" description="Basic and acidic residues" evidence="2">
    <location>
        <begin position="840"/>
        <end position="852"/>
    </location>
</feature>
<evidence type="ECO:0000256" key="2">
    <source>
        <dbReference type="SAM" id="MobiDB-lite"/>
    </source>
</evidence>
<sequence length="868" mass="99821">MAAPPNRRSSILKTENTVQTKKRVSFAPERDQIDYFEEIVSESGNSQKSSEKLTEDSADEVFKHTAETVPPKVDFKNITKTTYSEAVSMEIASSDKSSYCNVEAFPCQNLEIGPTADLPPKNEVETSCMQSMPQWTPNISWRPNLYMHSTPLVGDDLFANMQETKRYVAYESLQPLKDMSESSEVSSFFENYAATTPEHDEVENMVPVSSKDEIKQSNSVITHRNSNYYYYLMKVQFYFAFNCFFYCNVVEEPRVVQPHRLSFRTEANPSLSDMAIEESSLTMEKKSLNSKSSLANVEKSASIGQISLSHPEMPEACMCLFSMMISVACSSFVQSTCNFIKIGQIDALREIGNFAEKRGYSEMKSEIDKLAVFLNNEKKLGDLPNEIPSLIPELTRSMLLTTDDIECKLVGHLTAQLLDKAQVDFLKQSNEDYEVELEKSSRELEEELKELALKDPEMESFFRAATVEQLCARDPVLTRSAHYEAEKELIELRLDQLRKLSQVLHRQLFNALIISKKLQHIALLLDDPFLTDKKTLEKLKLLVLENAERTNNSDKITEDEILENMNEQLRLVSSVFEEAKRLQSVRNSCLKEKMTDDIFKLYKMCFPWTVIYISEEKITLKNWNCVYNFFLYSDEKYPERKFLSYWTAQVDIAIPLLNENFDNLQLMFSKSLLSYPLLKDASTLKASFPEETDFHRLLLELSYFMENAKKTFTEISSIFYQYPDTTMDDCSTLTIPFCDWSQVLMFKGSFKIDLLKYPDPKAVVLSGFWVDGLLVENFSNARELFVAYQQTEDFSLKGFCKLLSEAFCKWSSACKILLVGLLAGCLFRKKKKEKKPLKRMKPENPRPIKLAERPTPPGQTCPVIDIKW</sequence>
<dbReference type="OrthoDB" id="5917716at2759"/>
<feature type="region of interest" description="Disordered" evidence="2">
    <location>
        <begin position="836"/>
        <end position="859"/>
    </location>
</feature>
<organism evidence="3 4">
    <name type="scientific">Trichinella murrelli</name>
    <dbReference type="NCBI Taxonomy" id="144512"/>
    <lineage>
        <taxon>Eukaryota</taxon>
        <taxon>Metazoa</taxon>
        <taxon>Ecdysozoa</taxon>
        <taxon>Nematoda</taxon>
        <taxon>Enoplea</taxon>
        <taxon>Dorylaimia</taxon>
        <taxon>Trichinellida</taxon>
        <taxon>Trichinellidae</taxon>
        <taxon>Trichinella</taxon>
    </lineage>
</organism>
<keyword evidence="1" id="KW-0175">Coiled coil</keyword>
<accession>A0A0V0TXG7</accession>
<protein>
    <submittedName>
        <fullName evidence="3">Uncharacterized protein</fullName>
    </submittedName>
</protein>
<feature type="region of interest" description="Disordered" evidence="2">
    <location>
        <begin position="1"/>
        <end position="25"/>
    </location>
</feature>
<evidence type="ECO:0000313" key="3">
    <source>
        <dbReference type="EMBL" id="KRX43706.1"/>
    </source>
</evidence>
<reference evidence="3 4" key="1">
    <citation type="submission" date="2015-01" db="EMBL/GenBank/DDBJ databases">
        <title>Evolution of Trichinella species and genotypes.</title>
        <authorList>
            <person name="Korhonen P.K."/>
            <person name="Edoardo P."/>
            <person name="Giuseppe L.R."/>
            <person name="Gasser R.B."/>
        </authorList>
    </citation>
    <scope>NUCLEOTIDE SEQUENCE [LARGE SCALE GENOMIC DNA]</scope>
    <source>
        <strain evidence="3">ISS417</strain>
    </source>
</reference>
<evidence type="ECO:0000256" key="1">
    <source>
        <dbReference type="SAM" id="Coils"/>
    </source>
</evidence>
<dbReference type="Proteomes" id="UP000055048">
    <property type="component" value="Unassembled WGS sequence"/>
</dbReference>
<feature type="compositionally biased region" description="Polar residues" evidence="2">
    <location>
        <begin position="7"/>
        <end position="19"/>
    </location>
</feature>
<name>A0A0V0TXG7_9BILA</name>
<proteinExistence type="predicted"/>
<gene>
    <name evidence="3" type="ORF">T05_4489</name>
</gene>
<comment type="caution">
    <text evidence="3">The sequence shown here is derived from an EMBL/GenBank/DDBJ whole genome shotgun (WGS) entry which is preliminary data.</text>
</comment>